<comment type="catalytic activity">
    <reaction evidence="10">
        <text>12-octadecanoyloxy-octadecanoate + H2O = 12-hydroxyoctadecanoate + octadecanoate + H(+)</text>
        <dbReference type="Rhea" id="RHEA:52080"/>
        <dbReference type="ChEBI" id="CHEBI:15377"/>
        <dbReference type="ChEBI" id="CHEBI:15378"/>
        <dbReference type="ChEBI" id="CHEBI:25629"/>
        <dbReference type="ChEBI" id="CHEBI:84201"/>
        <dbReference type="ChEBI" id="CHEBI:136330"/>
    </reaction>
    <physiologicalReaction direction="left-to-right" evidence="10">
        <dbReference type="Rhea" id="RHEA:52081"/>
    </physiologicalReaction>
</comment>
<keyword evidence="5 17" id="KW-1133">Transmembrane helix</keyword>
<dbReference type="GO" id="GO:0012505">
    <property type="term" value="C:endomembrane system"/>
    <property type="evidence" value="ECO:0007669"/>
    <property type="project" value="UniProtKB-SubCell"/>
</dbReference>
<evidence type="ECO:0000256" key="16">
    <source>
        <dbReference type="ARBA" id="ARBA00049428"/>
    </source>
</evidence>
<evidence type="ECO:0000256" key="7">
    <source>
        <dbReference type="ARBA" id="ARBA00047368"/>
    </source>
</evidence>
<comment type="catalytic activity">
    <reaction evidence="7">
        <text>12-hexadecanoyloxy-octadecanoate + H2O = 12-hydroxyoctadecanoate + hexadecanoate + H(+)</text>
        <dbReference type="Rhea" id="RHEA:52056"/>
        <dbReference type="ChEBI" id="CHEBI:7896"/>
        <dbReference type="ChEBI" id="CHEBI:15377"/>
        <dbReference type="ChEBI" id="CHEBI:15378"/>
        <dbReference type="ChEBI" id="CHEBI:83677"/>
        <dbReference type="ChEBI" id="CHEBI:84201"/>
    </reaction>
    <physiologicalReaction direction="left-to-right" evidence="7">
        <dbReference type="Rhea" id="RHEA:52057"/>
    </physiologicalReaction>
</comment>
<keyword evidence="4 17" id="KW-0812">Transmembrane</keyword>
<evidence type="ECO:0000313" key="18">
    <source>
        <dbReference type="EMBL" id="PCG76397.1"/>
    </source>
</evidence>
<comment type="subcellular location">
    <subcellularLocation>
        <location evidence="2">Endomembrane system</location>
        <topology evidence="2">Multi-pass membrane protein</topology>
    </subcellularLocation>
</comment>
<evidence type="ECO:0000256" key="13">
    <source>
        <dbReference type="ARBA" id="ARBA00049221"/>
    </source>
</evidence>
<evidence type="ECO:0000256" key="11">
    <source>
        <dbReference type="ARBA" id="ARBA00048701"/>
    </source>
</evidence>
<feature type="transmembrane region" description="Helical" evidence="17">
    <location>
        <begin position="144"/>
        <end position="163"/>
    </location>
</feature>
<evidence type="ECO:0000256" key="3">
    <source>
        <dbReference type="ARBA" id="ARBA00009300"/>
    </source>
</evidence>
<comment type="catalytic activity">
    <reaction evidence="1">
        <text>9-(9Z-hexadecenoyloxy)-octadecanoate + H2O = (9Z)-hexadecenoate + 9-hydroxy-octadecanoate + H(+)</text>
        <dbReference type="Rhea" id="RHEA:52068"/>
        <dbReference type="ChEBI" id="CHEBI:15377"/>
        <dbReference type="ChEBI" id="CHEBI:15378"/>
        <dbReference type="ChEBI" id="CHEBI:32372"/>
        <dbReference type="ChEBI" id="CHEBI:136286"/>
        <dbReference type="ChEBI" id="CHEBI:136309"/>
    </reaction>
    <physiologicalReaction direction="left-to-right" evidence="1">
        <dbReference type="Rhea" id="RHEA:52069"/>
    </physiologicalReaction>
</comment>
<comment type="catalytic activity">
    <reaction evidence="11">
        <text>12-(9Z-octadecenoyloxy)-octadecanoate + H2O = 12-hydroxyoctadecanoate + (9Z)-octadecenoate + H(+)</text>
        <dbReference type="Rhea" id="RHEA:52060"/>
        <dbReference type="ChEBI" id="CHEBI:15377"/>
        <dbReference type="ChEBI" id="CHEBI:15378"/>
        <dbReference type="ChEBI" id="CHEBI:30823"/>
        <dbReference type="ChEBI" id="CHEBI:84201"/>
        <dbReference type="ChEBI" id="CHEBI:136302"/>
    </reaction>
    <physiologicalReaction direction="left-to-right" evidence="11">
        <dbReference type="Rhea" id="RHEA:52061"/>
    </physiologicalReaction>
</comment>
<evidence type="ECO:0000256" key="9">
    <source>
        <dbReference type="ARBA" id="ARBA00047863"/>
    </source>
</evidence>
<comment type="catalytic activity">
    <reaction evidence="13">
        <text>9-octadecanoyloxy-octadecanoate + H2O = 9-hydroxy-octadecanoate + octadecanoate + H(+)</text>
        <dbReference type="Rhea" id="RHEA:52096"/>
        <dbReference type="ChEBI" id="CHEBI:15377"/>
        <dbReference type="ChEBI" id="CHEBI:15378"/>
        <dbReference type="ChEBI" id="CHEBI:25629"/>
        <dbReference type="ChEBI" id="CHEBI:136286"/>
        <dbReference type="ChEBI" id="CHEBI:136373"/>
    </reaction>
    <physiologicalReaction direction="left-to-right" evidence="13">
        <dbReference type="Rhea" id="RHEA:52097"/>
    </physiologicalReaction>
</comment>
<reference evidence="18" key="1">
    <citation type="submission" date="2017-09" db="EMBL/GenBank/DDBJ databases">
        <title>Contemporary evolution of a Lepidopteran species, Heliothis virescens, in response to modern agricultural practices.</title>
        <authorList>
            <person name="Fritz M.L."/>
            <person name="Deyonke A.M."/>
            <person name="Papanicolaou A."/>
            <person name="Micinski S."/>
            <person name="Westbrook J."/>
            <person name="Gould F."/>
        </authorList>
    </citation>
    <scope>NUCLEOTIDE SEQUENCE [LARGE SCALE GENOMIC DNA]</scope>
    <source>
        <strain evidence="18">HvINT-</strain>
        <tissue evidence="18">Whole body</tissue>
    </source>
</reference>
<dbReference type="PANTHER" id="PTHR10989:SF16">
    <property type="entry name" value="AT02829P-RELATED"/>
    <property type="match status" value="1"/>
</dbReference>
<accession>A0A2A4JWJ9</accession>
<comment type="similarity">
    <text evidence="3">Belongs to the AIG1 family.</text>
</comment>
<comment type="catalytic activity">
    <reaction evidence="8">
        <text>13-octadecanoyloxy-octadecanoate + H2O = 13-hydroxy-octadecanoate + octadecanoate + H(+)</text>
        <dbReference type="Rhea" id="RHEA:52084"/>
        <dbReference type="ChEBI" id="CHEBI:15377"/>
        <dbReference type="ChEBI" id="CHEBI:15378"/>
        <dbReference type="ChEBI" id="CHEBI:25629"/>
        <dbReference type="ChEBI" id="CHEBI:136304"/>
        <dbReference type="ChEBI" id="CHEBI:136335"/>
    </reaction>
    <physiologicalReaction direction="left-to-right" evidence="8">
        <dbReference type="Rhea" id="RHEA:52085"/>
    </physiologicalReaction>
</comment>
<evidence type="ECO:0000256" key="15">
    <source>
        <dbReference type="ARBA" id="ARBA00049322"/>
    </source>
</evidence>
<evidence type="ECO:0000256" key="6">
    <source>
        <dbReference type="ARBA" id="ARBA00023136"/>
    </source>
</evidence>
<keyword evidence="6 17" id="KW-0472">Membrane</keyword>
<comment type="catalytic activity">
    <reaction evidence="14">
        <text>13-(9Z-octadecenoyloxy)-octadecanoate + H2O = 13-hydroxy-octadecanoate + (9Z)-octadecenoate + H(+)</text>
        <dbReference type="Rhea" id="RHEA:52064"/>
        <dbReference type="ChEBI" id="CHEBI:15377"/>
        <dbReference type="ChEBI" id="CHEBI:15378"/>
        <dbReference type="ChEBI" id="CHEBI:30823"/>
        <dbReference type="ChEBI" id="CHEBI:136303"/>
        <dbReference type="ChEBI" id="CHEBI:136304"/>
    </reaction>
    <physiologicalReaction direction="left-to-right" evidence="14">
        <dbReference type="Rhea" id="RHEA:52065"/>
    </physiologicalReaction>
</comment>
<evidence type="ECO:0008006" key="19">
    <source>
        <dbReference type="Google" id="ProtNLM"/>
    </source>
</evidence>
<organism evidence="18">
    <name type="scientific">Heliothis virescens</name>
    <name type="common">Tobacco budworm moth</name>
    <dbReference type="NCBI Taxonomy" id="7102"/>
    <lineage>
        <taxon>Eukaryota</taxon>
        <taxon>Metazoa</taxon>
        <taxon>Ecdysozoa</taxon>
        <taxon>Arthropoda</taxon>
        <taxon>Hexapoda</taxon>
        <taxon>Insecta</taxon>
        <taxon>Pterygota</taxon>
        <taxon>Neoptera</taxon>
        <taxon>Endopterygota</taxon>
        <taxon>Lepidoptera</taxon>
        <taxon>Glossata</taxon>
        <taxon>Ditrysia</taxon>
        <taxon>Noctuoidea</taxon>
        <taxon>Noctuidae</taxon>
        <taxon>Heliothinae</taxon>
        <taxon>Heliothis</taxon>
    </lineage>
</organism>
<dbReference type="PANTHER" id="PTHR10989">
    <property type="entry name" value="ANDROGEN-INDUCED PROTEIN 1-RELATED"/>
    <property type="match status" value="1"/>
</dbReference>
<dbReference type="InterPro" id="IPR006838">
    <property type="entry name" value="ADTRP_AIG1"/>
</dbReference>
<feature type="transmembrane region" description="Helical" evidence="17">
    <location>
        <begin position="270"/>
        <end position="288"/>
    </location>
</feature>
<feature type="transmembrane region" description="Helical" evidence="17">
    <location>
        <begin position="249"/>
        <end position="264"/>
    </location>
</feature>
<gene>
    <name evidence="18" type="ORF">B5V51_9650</name>
</gene>
<evidence type="ECO:0000256" key="8">
    <source>
        <dbReference type="ARBA" id="ARBA00047427"/>
    </source>
</evidence>
<feature type="transmembrane region" description="Helical" evidence="17">
    <location>
        <begin position="210"/>
        <end position="229"/>
    </location>
</feature>
<comment type="caution">
    <text evidence="18">The sequence shown here is derived from an EMBL/GenBank/DDBJ whole genome shotgun (WGS) entry which is preliminary data.</text>
</comment>
<comment type="catalytic activity">
    <reaction evidence="15">
        <text>13-(9Z-hexadecenoyloxy)-octadecanoate + H2O = 13-hydroxy-octadecanoate + (9Z)-hexadecenoate + H(+)</text>
        <dbReference type="Rhea" id="RHEA:52076"/>
        <dbReference type="ChEBI" id="CHEBI:15377"/>
        <dbReference type="ChEBI" id="CHEBI:15378"/>
        <dbReference type="ChEBI" id="CHEBI:32372"/>
        <dbReference type="ChEBI" id="CHEBI:136304"/>
        <dbReference type="ChEBI" id="CHEBI:136315"/>
    </reaction>
    <physiologicalReaction direction="left-to-right" evidence="15">
        <dbReference type="Rhea" id="RHEA:52077"/>
    </physiologicalReaction>
</comment>
<dbReference type="AlphaFoldDB" id="A0A2A4JWJ9"/>
<feature type="transmembrane region" description="Helical" evidence="17">
    <location>
        <begin position="104"/>
        <end position="124"/>
    </location>
</feature>
<dbReference type="GO" id="GO:0016020">
    <property type="term" value="C:membrane"/>
    <property type="evidence" value="ECO:0007669"/>
    <property type="project" value="InterPro"/>
</dbReference>
<comment type="catalytic activity">
    <reaction evidence="12">
        <text>9-(9Z-octadecenoyloxy)-octadecanoate + H2O = 9-hydroxy-octadecanoate + (9Z)-octadecenoate + H(+)</text>
        <dbReference type="Rhea" id="RHEA:52048"/>
        <dbReference type="ChEBI" id="CHEBI:15377"/>
        <dbReference type="ChEBI" id="CHEBI:15378"/>
        <dbReference type="ChEBI" id="CHEBI:30823"/>
        <dbReference type="ChEBI" id="CHEBI:136282"/>
        <dbReference type="ChEBI" id="CHEBI:136286"/>
    </reaction>
    <physiologicalReaction direction="left-to-right" evidence="12">
        <dbReference type="Rhea" id="RHEA:52049"/>
    </physiologicalReaction>
</comment>
<comment type="catalytic activity">
    <reaction evidence="16">
        <text>12-(9Z-hexadecenoyloxy)-octadecanoate + H2O = 12-hydroxyoctadecanoate + (9Z)-hexadecenoate + H(+)</text>
        <dbReference type="Rhea" id="RHEA:52072"/>
        <dbReference type="ChEBI" id="CHEBI:15377"/>
        <dbReference type="ChEBI" id="CHEBI:15378"/>
        <dbReference type="ChEBI" id="CHEBI:32372"/>
        <dbReference type="ChEBI" id="CHEBI:84201"/>
        <dbReference type="ChEBI" id="CHEBI:136312"/>
    </reaction>
    <physiologicalReaction direction="left-to-right" evidence="16">
        <dbReference type="Rhea" id="RHEA:52073"/>
    </physiologicalReaction>
</comment>
<comment type="catalytic activity">
    <reaction evidence="9">
        <text>9-hexadecanoyloxy-octadecanoate + H2O = 9-hydroxy-octadecanoate + hexadecanoate + H(+)</text>
        <dbReference type="Rhea" id="RHEA:52052"/>
        <dbReference type="ChEBI" id="CHEBI:7896"/>
        <dbReference type="ChEBI" id="CHEBI:15377"/>
        <dbReference type="ChEBI" id="CHEBI:15378"/>
        <dbReference type="ChEBI" id="CHEBI:83670"/>
        <dbReference type="ChEBI" id="CHEBI:136286"/>
    </reaction>
    <physiologicalReaction direction="left-to-right" evidence="9">
        <dbReference type="Rhea" id="RHEA:52053"/>
    </physiologicalReaction>
</comment>
<evidence type="ECO:0000256" key="1">
    <source>
        <dbReference type="ARBA" id="ARBA00000923"/>
    </source>
</evidence>
<evidence type="ECO:0000256" key="10">
    <source>
        <dbReference type="ARBA" id="ARBA00048680"/>
    </source>
</evidence>
<feature type="transmembrane region" description="Helical" evidence="17">
    <location>
        <begin position="175"/>
        <end position="204"/>
    </location>
</feature>
<name>A0A2A4JWJ9_HELVI</name>
<dbReference type="Pfam" id="PF04750">
    <property type="entry name" value="Far-17a_AIG1"/>
    <property type="match status" value="1"/>
</dbReference>
<feature type="transmembrane region" description="Helical" evidence="17">
    <location>
        <begin position="21"/>
        <end position="41"/>
    </location>
</feature>
<evidence type="ECO:0000256" key="2">
    <source>
        <dbReference type="ARBA" id="ARBA00004127"/>
    </source>
</evidence>
<feature type="transmembrane region" description="Helical" evidence="17">
    <location>
        <begin position="61"/>
        <end position="84"/>
    </location>
</feature>
<evidence type="ECO:0000256" key="5">
    <source>
        <dbReference type="ARBA" id="ARBA00022989"/>
    </source>
</evidence>
<dbReference type="EMBL" id="NWSH01000443">
    <property type="protein sequence ID" value="PCG76397.1"/>
    <property type="molecule type" value="Genomic_DNA"/>
</dbReference>
<sequence length="312" mass="36374">MLSTPLKVKFVKINGVPLLNIRLFLYSVAFVHQIVTAVATLTIDMSKDEDPMIRNYMHVRWKLITCWFNMILLVYFPLCLYCDWCERKDEEPPQVQKLRVLRDVVMTSILMPITTFSDVTFWMLFRSYSSIIAPDRVWEYLPRWAQHSLHTISLVAVVVDLVITPRRRPDSMKTGLAVMFGFSIVYCLMVYVNLLFGMPVYAFLATASDVLLVGVFIIFHLILITSYYAQWHLIDYIWAPKETVSRNKVYVNLLFGMPVYAFLATASDVLLVGVFIIFHLILITSYYAQWHLIDYIWAPKETVSRNKLVKNN</sequence>
<evidence type="ECO:0000256" key="12">
    <source>
        <dbReference type="ARBA" id="ARBA00048800"/>
    </source>
</evidence>
<protein>
    <recommendedName>
        <fullName evidence="19">Androgen-dependent TFPI-regulating protein-like</fullName>
    </recommendedName>
</protein>
<proteinExistence type="inferred from homology"/>
<evidence type="ECO:0000256" key="4">
    <source>
        <dbReference type="ARBA" id="ARBA00022692"/>
    </source>
</evidence>
<evidence type="ECO:0000256" key="14">
    <source>
        <dbReference type="ARBA" id="ARBA00049296"/>
    </source>
</evidence>
<evidence type="ECO:0000256" key="17">
    <source>
        <dbReference type="SAM" id="Phobius"/>
    </source>
</evidence>